<evidence type="ECO:0000313" key="11">
    <source>
        <dbReference type="Proteomes" id="UP000823638"/>
    </source>
</evidence>
<dbReference type="PRINTS" id="PR00368">
    <property type="entry name" value="FADPNR"/>
</dbReference>
<accession>A0A9D9HP55</accession>
<dbReference type="EMBL" id="JADIMM010000054">
    <property type="protein sequence ID" value="MBO8457343.1"/>
    <property type="molecule type" value="Genomic_DNA"/>
</dbReference>
<keyword evidence="4 7" id="KW-0560">Oxidoreductase</keyword>
<dbReference type="PRINTS" id="PR00469">
    <property type="entry name" value="PNDRDTASEII"/>
</dbReference>
<evidence type="ECO:0000313" key="10">
    <source>
        <dbReference type="EMBL" id="MBO8457343.1"/>
    </source>
</evidence>
<dbReference type="PANTHER" id="PTHR48105">
    <property type="entry name" value="THIOREDOXIN REDUCTASE 1-RELATED-RELATED"/>
    <property type="match status" value="1"/>
</dbReference>
<dbReference type="GO" id="GO:0019430">
    <property type="term" value="P:removal of superoxide radicals"/>
    <property type="evidence" value="ECO:0007669"/>
    <property type="project" value="UniProtKB-UniRule"/>
</dbReference>
<evidence type="ECO:0000256" key="8">
    <source>
        <dbReference type="RuleBase" id="RU003881"/>
    </source>
</evidence>
<reference evidence="10" key="2">
    <citation type="journal article" date="2021" name="PeerJ">
        <title>Extensive microbial diversity within the chicken gut microbiome revealed by metagenomics and culture.</title>
        <authorList>
            <person name="Gilroy R."/>
            <person name="Ravi A."/>
            <person name="Getino M."/>
            <person name="Pursley I."/>
            <person name="Horton D.L."/>
            <person name="Alikhan N.F."/>
            <person name="Baker D."/>
            <person name="Gharbi K."/>
            <person name="Hall N."/>
            <person name="Watson M."/>
            <person name="Adriaenssens E.M."/>
            <person name="Foster-Nyarko E."/>
            <person name="Jarju S."/>
            <person name="Secka A."/>
            <person name="Antonio M."/>
            <person name="Oren A."/>
            <person name="Chaudhuri R.R."/>
            <person name="La Ragione R."/>
            <person name="Hildebrand F."/>
            <person name="Pallen M.J."/>
        </authorList>
    </citation>
    <scope>NUCLEOTIDE SEQUENCE</scope>
    <source>
        <strain evidence="10">10532</strain>
    </source>
</reference>
<evidence type="ECO:0000256" key="4">
    <source>
        <dbReference type="ARBA" id="ARBA00023002"/>
    </source>
</evidence>
<sequence>MLDNNLYDIVVIGGGAAGLTAAQYGSRAGMKVLLVEGSETGGQLNSIPELENYPGLREPVSGFEISKEMESQALKFGAEIKKDFVRMLDKSGSFFSVTGKTQNYNGKTVIIATGAEHKRLGIPGEDEFEGKGVSWCGTCDGPFFKNKKVAVIGGGDTACTEALFLSKIAGKVFLIHRRKDFRAQQFLLDRIQETPNIEIIRDSVPVEITGGQSVTGLKILNNVTGNRENLSVDGVFVFIGIRPRIDLVDALKKDTEGYIITDEKMETSLKGVFCAGDVRSKTFRQVVTACSDGAVAAHWAGEFVMGLNSTKHAI</sequence>
<dbReference type="InterPro" id="IPR036188">
    <property type="entry name" value="FAD/NAD-bd_sf"/>
</dbReference>
<comment type="caution">
    <text evidence="10">The sequence shown here is derived from an EMBL/GenBank/DDBJ whole genome shotgun (WGS) entry which is preliminary data.</text>
</comment>
<dbReference type="AlphaFoldDB" id="A0A9D9HP55"/>
<reference evidence="10" key="1">
    <citation type="submission" date="2020-10" db="EMBL/GenBank/DDBJ databases">
        <authorList>
            <person name="Gilroy R."/>
        </authorList>
    </citation>
    <scope>NUCLEOTIDE SEQUENCE</scope>
    <source>
        <strain evidence="10">10532</strain>
    </source>
</reference>
<evidence type="ECO:0000256" key="5">
    <source>
        <dbReference type="ARBA" id="ARBA00023157"/>
    </source>
</evidence>
<evidence type="ECO:0000256" key="3">
    <source>
        <dbReference type="ARBA" id="ARBA00022827"/>
    </source>
</evidence>
<comment type="subunit">
    <text evidence="7">Homodimer.</text>
</comment>
<comment type="cofactor">
    <cofactor evidence="8">
        <name>FAD</name>
        <dbReference type="ChEBI" id="CHEBI:57692"/>
    </cofactor>
    <text evidence="8">Binds 1 FAD per subunit.</text>
</comment>
<dbReference type="InterPro" id="IPR005982">
    <property type="entry name" value="Thioredox_Rdtase"/>
</dbReference>
<dbReference type="InterPro" id="IPR008255">
    <property type="entry name" value="Pyr_nucl-diS_OxRdtase_2_AS"/>
</dbReference>
<comment type="catalytic activity">
    <reaction evidence="7">
        <text>[thioredoxin]-dithiol + NADP(+) = [thioredoxin]-disulfide + NADPH + H(+)</text>
        <dbReference type="Rhea" id="RHEA:20345"/>
        <dbReference type="Rhea" id="RHEA-COMP:10698"/>
        <dbReference type="Rhea" id="RHEA-COMP:10700"/>
        <dbReference type="ChEBI" id="CHEBI:15378"/>
        <dbReference type="ChEBI" id="CHEBI:29950"/>
        <dbReference type="ChEBI" id="CHEBI:50058"/>
        <dbReference type="ChEBI" id="CHEBI:57783"/>
        <dbReference type="ChEBI" id="CHEBI:58349"/>
        <dbReference type="EC" id="1.8.1.9"/>
    </reaction>
</comment>
<proteinExistence type="inferred from homology"/>
<dbReference type="GO" id="GO:0004791">
    <property type="term" value="F:thioredoxin-disulfide reductase (NADPH) activity"/>
    <property type="evidence" value="ECO:0007669"/>
    <property type="project" value="UniProtKB-UniRule"/>
</dbReference>
<dbReference type="Proteomes" id="UP000823638">
    <property type="component" value="Unassembled WGS sequence"/>
</dbReference>
<dbReference type="GO" id="GO:0005737">
    <property type="term" value="C:cytoplasm"/>
    <property type="evidence" value="ECO:0007669"/>
    <property type="project" value="InterPro"/>
</dbReference>
<dbReference type="PROSITE" id="PS00573">
    <property type="entry name" value="PYRIDINE_REDOX_2"/>
    <property type="match status" value="1"/>
</dbReference>
<dbReference type="NCBIfam" id="TIGR01292">
    <property type="entry name" value="TRX_reduct"/>
    <property type="match status" value="1"/>
</dbReference>
<dbReference type="InterPro" id="IPR023753">
    <property type="entry name" value="FAD/NAD-binding_dom"/>
</dbReference>
<evidence type="ECO:0000259" key="9">
    <source>
        <dbReference type="Pfam" id="PF07992"/>
    </source>
</evidence>
<evidence type="ECO:0000256" key="1">
    <source>
        <dbReference type="ARBA" id="ARBA00009333"/>
    </source>
</evidence>
<evidence type="ECO:0000256" key="6">
    <source>
        <dbReference type="ARBA" id="ARBA00023284"/>
    </source>
</evidence>
<protein>
    <recommendedName>
        <fullName evidence="7">Thioredoxin reductase</fullName>
        <ecNumber evidence="7">1.8.1.9</ecNumber>
    </recommendedName>
</protein>
<keyword evidence="2 7" id="KW-0285">Flavoprotein</keyword>
<organism evidence="10 11">
    <name type="scientific">Candidatus Gallitreponema excrementavium</name>
    <dbReference type="NCBI Taxonomy" id="2840840"/>
    <lineage>
        <taxon>Bacteria</taxon>
        <taxon>Pseudomonadati</taxon>
        <taxon>Spirochaetota</taxon>
        <taxon>Spirochaetia</taxon>
        <taxon>Spirochaetales</taxon>
        <taxon>Candidatus Gallitreponema</taxon>
    </lineage>
</organism>
<dbReference type="EC" id="1.8.1.9" evidence="7"/>
<gene>
    <name evidence="10" type="primary">trxB</name>
    <name evidence="10" type="ORF">IAA81_03840</name>
</gene>
<dbReference type="Pfam" id="PF07992">
    <property type="entry name" value="Pyr_redox_2"/>
    <property type="match status" value="1"/>
</dbReference>
<comment type="similarity">
    <text evidence="1 7">Belongs to the class-II pyridine nucleotide-disulfide oxidoreductase family.</text>
</comment>
<keyword evidence="5" id="KW-1015">Disulfide bond</keyword>
<name>A0A9D9HP55_9SPIR</name>
<keyword evidence="3 7" id="KW-0274">FAD</keyword>
<evidence type="ECO:0000256" key="2">
    <source>
        <dbReference type="ARBA" id="ARBA00022630"/>
    </source>
</evidence>
<dbReference type="InterPro" id="IPR050097">
    <property type="entry name" value="Ferredoxin-NADP_redctase_2"/>
</dbReference>
<keyword evidence="6 7" id="KW-0676">Redox-active center</keyword>
<dbReference type="SUPFAM" id="SSF51905">
    <property type="entry name" value="FAD/NAD(P)-binding domain"/>
    <property type="match status" value="1"/>
</dbReference>
<feature type="domain" description="FAD/NAD(P)-binding" evidence="9">
    <location>
        <begin position="7"/>
        <end position="293"/>
    </location>
</feature>
<dbReference type="Gene3D" id="3.50.50.60">
    <property type="entry name" value="FAD/NAD(P)-binding domain"/>
    <property type="match status" value="2"/>
</dbReference>
<keyword evidence="8" id="KW-0521">NADP</keyword>
<evidence type="ECO:0000256" key="7">
    <source>
        <dbReference type="RuleBase" id="RU003880"/>
    </source>
</evidence>